<feature type="domain" description="Glycerol-3-phosphate dehydrogenase NAD-dependent C-terminal" evidence="19">
    <location>
        <begin position="184"/>
        <end position="324"/>
    </location>
</feature>
<dbReference type="GO" id="GO:0046474">
    <property type="term" value="P:glycerophospholipid biosynthetic process"/>
    <property type="evidence" value="ECO:0007669"/>
    <property type="project" value="TreeGrafter"/>
</dbReference>
<dbReference type="UniPathway" id="UPA00940"/>
<keyword evidence="8 13" id="KW-1208">Phospholipid metabolism</keyword>
<feature type="binding site" evidence="13">
    <location>
        <position position="195"/>
    </location>
    <ligand>
        <name>sn-glycerol 3-phosphate</name>
        <dbReference type="ChEBI" id="CHEBI:57597"/>
    </ligand>
</feature>
<evidence type="ECO:0000256" key="3">
    <source>
        <dbReference type="ARBA" id="ARBA00022857"/>
    </source>
</evidence>
<keyword evidence="13" id="KW-0547">Nucleotide-binding</keyword>
<evidence type="ECO:0000256" key="10">
    <source>
        <dbReference type="ARBA" id="ARBA00066687"/>
    </source>
</evidence>
<feature type="active site" description="Proton acceptor" evidence="13 14">
    <location>
        <position position="195"/>
    </location>
</feature>
<feature type="binding site" evidence="15">
    <location>
        <position position="111"/>
    </location>
    <ligand>
        <name>substrate</name>
    </ligand>
</feature>
<keyword evidence="4 13" id="KW-0560">Oxidoreductase</keyword>
<dbReference type="GO" id="GO:0046167">
    <property type="term" value="P:glycerol-3-phosphate biosynthetic process"/>
    <property type="evidence" value="ECO:0007669"/>
    <property type="project" value="UniProtKB-UniRule"/>
</dbReference>
<evidence type="ECO:0000313" key="20">
    <source>
        <dbReference type="EMBL" id="VVC75106.1"/>
    </source>
</evidence>
<feature type="binding site" evidence="13">
    <location>
        <position position="259"/>
    </location>
    <ligand>
        <name>NADPH</name>
        <dbReference type="ChEBI" id="CHEBI:57783"/>
    </ligand>
</feature>
<dbReference type="InterPro" id="IPR011128">
    <property type="entry name" value="G3P_DH_NAD-dep_N"/>
</dbReference>
<evidence type="ECO:0000256" key="7">
    <source>
        <dbReference type="ARBA" id="ARBA00023209"/>
    </source>
</evidence>
<dbReference type="InterPro" id="IPR008927">
    <property type="entry name" value="6-PGluconate_DH-like_C_sf"/>
</dbReference>
<keyword evidence="13" id="KW-0963">Cytoplasm</keyword>
<comment type="catalytic activity">
    <reaction evidence="13">
        <text>sn-glycerol 3-phosphate + NAD(+) = dihydroxyacetone phosphate + NADH + H(+)</text>
        <dbReference type="Rhea" id="RHEA:11092"/>
        <dbReference type="ChEBI" id="CHEBI:15378"/>
        <dbReference type="ChEBI" id="CHEBI:57540"/>
        <dbReference type="ChEBI" id="CHEBI:57597"/>
        <dbReference type="ChEBI" id="CHEBI:57642"/>
        <dbReference type="ChEBI" id="CHEBI:57945"/>
        <dbReference type="EC" id="1.1.1.94"/>
    </reaction>
</comment>
<dbReference type="Gene3D" id="1.10.1040.10">
    <property type="entry name" value="N-(1-d-carboxylethyl)-l-norvaline Dehydrogenase, domain 2"/>
    <property type="match status" value="1"/>
</dbReference>
<feature type="binding site" evidence="13">
    <location>
        <position position="285"/>
    </location>
    <ligand>
        <name>NADPH</name>
        <dbReference type="ChEBI" id="CHEBI:57783"/>
    </ligand>
</feature>
<feature type="binding site" evidence="13">
    <location>
        <position position="16"/>
    </location>
    <ligand>
        <name>NADPH</name>
        <dbReference type="ChEBI" id="CHEBI:57783"/>
    </ligand>
</feature>
<dbReference type="Gene3D" id="3.40.50.720">
    <property type="entry name" value="NAD(P)-binding Rossmann-like Domain"/>
    <property type="match status" value="1"/>
</dbReference>
<dbReference type="GO" id="GO:0051287">
    <property type="term" value="F:NAD binding"/>
    <property type="evidence" value="ECO:0007669"/>
    <property type="project" value="InterPro"/>
</dbReference>
<evidence type="ECO:0000256" key="8">
    <source>
        <dbReference type="ARBA" id="ARBA00023264"/>
    </source>
</evidence>
<dbReference type="NCBIfam" id="NF000940">
    <property type="entry name" value="PRK00094.1-2"/>
    <property type="match status" value="1"/>
</dbReference>
<evidence type="ECO:0000259" key="19">
    <source>
        <dbReference type="Pfam" id="PF07479"/>
    </source>
</evidence>
<dbReference type="Proteomes" id="UP000324194">
    <property type="component" value="Chromosome 1"/>
</dbReference>
<dbReference type="KEGG" id="asip:AQUSIP_03820"/>
<dbReference type="Pfam" id="PF07479">
    <property type="entry name" value="NAD_Gly3P_dh_C"/>
    <property type="match status" value="1"/>
</dbReference>
<comment type="catalytic activity">
    <reaction evidence="9">
        <text>sn-glycerol 3-phosphate + NADP(+) = dihydroxyacetone phosphate + NADPH + H(+)</text>
        <dbReference type="Rhea" id="RHEA:11096"/>
        <dbReference type="ChEBI" id="CHEBI:15378"/>
        <dbReference type="ChEBI" id="CHEBI:57597"/>
        <dbReference type="ChEBI" id="CHEBI:57642"/>
        <dbReference type="ChEBI" id="CHEBI:57783"/>
        <dbReference type="ChEBI" id="CHEBI:58349"/>
        <dbReference type="EC" id="1.1.1.94"/>
    </reaction>
    <physiologicalReaction direction="right-to-left" evidence="9">
        <dbReference type="Rhea" id="RHEA:11098"/>
    </physiologicalReaction>
</comment>
<evidence type="ECO:0000256" key="1">
    <source>
        <dbReference type="ARBA" id="ARBA00011009"/>
    </source>
</evidence>
<feature type="binding site" evidence="13">
    <location>
        <position position="260"/>
    </location>
    <ligand>
        <name>sn-glycerol 3-phosphate</name>
        <dbReference type="ChEBI" id="CHEBI:57597"/>
    </ligand>
</feature>
<dbReference type="PANTHER" id="PTHR11728:SF1">
    <property type="entry name" value="GLYCEROL-3-PHOSPHATE DEHYDROGENASE [NAD(+)] 2, CHLOROPLASTIC"/>
    <property type="match status" value="1"/>
</dbReference>
<dbReference type="PIRSF" id="PIRSF000114">
    <property type="entry name" value="Glycerol-3-P_dh"/>
    <property type="match status" value="1"/>
</dbReference>
<dbReference type="Pfam" id="PF01210">
    <property type="entry name" value="NAD_Gly3P_dh_N"/>
    <property type="match status" value="1"/>
</dbReference>
<feature type="binding site" evidence="13">
    <location>
        <position position="111"/>
    </location>
    <ligand>
        <name>NADPH</name>
        <dbReference type="ChEBI" id="CHEBI:57783"/>
    </ligand>
</feature>
<dbReference type="GO" id="GO:0005829">
    <property type="term" value="C:cytosol"/>
    <property type="evidence" value="ECO:0007669"/>
    <property type="project" value="TreeGrafter"/>
</dbReference>
<evidence type="ECO:0000256" key="16">
    <source>
        <dbReference type="PIRSR" id="PIRSR000114-3"/>
    </source>
</evidence>
<feature type="binding site" evidence="13">
    <location>
        <position position="142"/>
    </location>
    <ligand>
        <name>sn-glycerol 3-phosphate</name>
        <dbReference type="ChEBI" id="CHEBI:57597"/>
    </ligand>
</feature>
<proteinExistence type="inferred from homology"/>
<dbReference type="InterPro" id="IPR006109">
    <property type="entry name" value="G3P_DH_NAD-dep_C"/>
</dbReference>
<dbReference type="SUPFAM" id="SSF48179">
    <property type="entry name" value="6-phosphogluconate dehydrogenase C-terminal domain-like"/>
    <property type="match status" value="1"/>
</dbReference>
<feature type="binding site" evidence="13">
    <location>
        <position position="54"/>
    </location>
    <ligand>
        <name>NADPH</name>
        <dbReference type="ChEBI" id="CHEBI:57783"/>
    </ligand>
</feature>
<dbReference type="FunFam" id="3.40.50.720:FF:000019">
    <property type="entry name" value="Glycerol-3-phosphate dehydrogenase [NAD(P)+]"/>
    <property type="match status" value="1"/>
</dbReference>
<dbReference type="AlphaFoldDB" id="A0A5E4PFK1"/>
<comment type="caution">
    <text evidence="13">Lacks conserved residue(s) required for the propagation of feature annotation.</text>
</comment>
<dbReference type="GO" id="GO:0005975">
    <property type="term" value="P:carbohydrate metabolic process"/>
    <property type="evidence" value="ECO:0007669"/>
    <property type="project" value="InterPro"/>
</dbReference>
<feature type="binding site" evidence="15">
    <location>
        <begin position="259"/>
        <end position="260"/>
    </location>
    <ligand>
        <name>substrate</name>
    </ligand>
</feature>
<feature type="binding site" evidence="13">
    <location>
        <position position="144"/>
    </location>
    <ligand>
        <name>NADPH</name>
        <dbReference type="ChEBI" id="CHEBI:57783"/>
    </ligand>
</feature>
<dbReference type="EC" id="1.1.1.94" evidence="10 13"/>
<dbReference type="GO" id="GO:0046168">
    <property type="term" value="P:glycerol-3-phosphate catabolic process"/>
    <property type="evidence" value="ECO:0007669"/>
    <property type="project" value="InterPro"/>
</dbReference>
<reference evidence="20 21" key="1">
    <citation type="submission" date="2019-08" db="EMBL/GenBank/DDBJ databases">
        <authorList>
            <person name="Guy L."/>
        </authorList>
    </citation>
    <scope>NUCLEOTIDE SEQUENCE [LARGE SCALE GENOMIC DNA]</scope>
    <source>
        <strain evidence="20 21">SGT-108</strain>
    </source>
</reference>
<accession>A0A5E4PFK1</accession>
<evidence type="ECO:0000313" key="21">
    <source>
        <dbReference type="Proteomes" id="UP000324194"/>
    </source>
</evidence>
<feature type="binding site" evidence="16">
    <location>
        <position position="144"/>
    </location>
    <ligand>
        <name>NAD(+)</name>
        <dbReference type="ChEBI" id="CHEBI:57540"/>
    </ligand>
</feature>
<feature type="binding site" evidence="16">
    <location>
        <begin position="13"/>
        <end position="18"/>
    </location>
    <ligand>
        <name>NAD(+)</name>
        <dbReference type="ChEBI" id="CHEBI:57540"/>
    </ligand>
</feature>
<name>A0A5E4PFK1_9COXI</name>
<dbReference type="InterPro" id="IPR013328">
    <property type="entry name" value="6PGD_dom2"/>
</dbReference>
<sequence length="339" mass="36269">MEGQQLKPIAILGAGSWGTALALYLARRGQTVRIWSIEESEITAMITDKANNRYMPGFSLPDQIHPMTNLEEAVSGVEDVIVVVPSAGFRHTLAMLKPLIGPHVRITCAAKGLDTDTGQLLGEVAEEIFTRQRPFAVLSGPSFAREVAAGLPCAVVIASHHKPLLADMMQRFNSPIFRIYTSDDVTGVEVGGATKNVIAIATGISDGMELGSNARSALITRGLAEIIRLGTALGGKLETFVGLSGLGDLILTCSDNQSRNRRLGLALGKGRDLLEAEKEIGQVVEGKRNAELIAKLAKRHGIDMPICETVWQILQNKLSAKDAISILLARSAKSELLSS</sequence>
<feature type="binding site" evidence="13">
    <location>
        <position position="111"/>
    </location>
    <ligand>
        <name>sn-glycerol 3-phosphate</name>
        <dbReference type="ChEBI" id="CHEBI:57597"/>
    </ligand>
</feature>
<evidence type="ECO:0000256" key="2">
    <source>
        <dbReference type="ARBA" id="ARBA00022516"/>
    </source>
</evidence>
<dbReference type="InterPro" id="IPR006168">
    <property type="entry name" value="G3P_DH_NAD-dep"/>
</dbReference>
<evidence type="ECO:0000256" key="14">
    <source>
        <dbReference type="PIRSR" id="PIRSR000114-1"/>
    </source>
</evidence>
<comment type="subcellular location">
    <subcellularLocation>
        <location evidence="13">Cytoplasm</location>
    </subcellularLocation>
</comment>
<feature type="binding site" evidence="13">
    <location>
        <position position="259"/>
    </location>
    <ligand>
        <name>sn-glycerol 3-phosphate</name>
        <dbReference type="ChEBI" id="CHEBI:57597"/>
    </ligand>
</feature>
<evidence type="ECO:0000259" key="18">
    <source>
        <dbReference type="Pfam" id="PF01210"/>
    </source>
</evidence>
<feature type="binding site" evidence="16">
    <location>
        <position position="259"/>
    </location>
    <ligand>
        <name>NAD(+)</name>
        <dbReference type="ChEBI" id="CHEBI:57540"/>
    </ligand>
</feature>
<keyword evidence="2 13" id="KW-0444">Lipid biosynthesis</keyword>
<keyword evidence="5 13" id="KW-0520">NAD</keyword>
<feature type="binding site" evidence="13">
    <location>
        <position position="140"/>
    </location>
    <ligand>
        <name>sn-glycerol 3-phosphate</name>
        <dbReference type="ChEBI" id="CHEBI:57597"/>
    </ligand>
</feature>
<evidence type="ECO:0000256" key="6">
    <source>
        <dbReference type="ARBA" id="ARBA00023098"/>
    </source>
</evidence>
<dbReference type="GO" id="GO:0141153">
    <property type="term" value="F:glycerol-3-phosphate dehydrogenase (NADP+) activity"/>
    <property type="evidence" value="ECO:0007669"/>
    <property type="project" value="RHEA"/>
</dbReference>
<comment type="function">
    <text evidence="13">Catalyzes the reduction of the glycolytic intermediate dihydroxyacetone phosphate (DHAP) to sn-glycerol 3-phosphate (G3P), the key precursor for phospholipid synthesis.</text>
</comment>
<feature type="binding site" evidence="13">
    <location>
        <position position="258"/>
    </location>
    <ligand>
        <name>sn-glycerol 3-phosphate</name>
        <dbReference type="ChEBI" id="CHEBI:57597"/>
    </ligand>
</feature>
<feature type="binding site" evidence="13">
    <location>
        <position position="248"/>
    </location>
    <ligand>
        <name>sn-glycerol 3-phosphate</name>
        <dbReference type="ChEBI" id="CHEBI:57597"/>
    </ligand>
</feature>
<evidence type="ECO:0000256" key="9">
    <source>
        <dbReference type="ARBA" id="ARBA00052716"/>
    </source>
</evidence>
<dbReference type="PRINTS" id="PR00077">
    <property type="entry name" value="GPDHDRGNASE"/>
</dbReference>
<evidence type="ECO:0000256" key="13">
    <source>
        <dbReference type="HAMAP-Rule" id="MF_00394"/>
    </source>
</evidence>
<gene>
    <name evidence="13 20" type="primary">gpsA</name>
    <name evidence="20" type="ORF">AQUSIP_03820</name>
</gene>
<protein>
    <recommendedName>
        <fullName evidence="11 13">Glycerol-3-phosphate dehydrogenase [NAD(P)+]</fullName>
        <ecNumber evidence="10 13">1.1.1.94</ecNumber>
    </recommendedName>
    <alternativeName>
        <fullName evidence="13">NAD(P)(+)-dependent glycerol-3-phosphate dehydrogenase</fullName>
    </alternativeName>
    <alternativeName>
        <fullName evidence="12 13">NAD(P)H-dependent dihydroxyacetone-phosphate reductase</fullName>
    </alternativeName>
</protein>
<keyword evidence="3 13" id="KW-0521">NADP</keyword>
<dbReference type="EMBL" id="LR699119">
    <property type="protein sequence ID" value="VVC75106.1"/>
    <property type="molecule type" value="Genomic_DNA"/>
</dbReference>
<keyword evidence="6 13" id="KW-0443">Lipid metabolism</keyword>
<dbReference type="HAMAP" id="MF_00394">
    <property type="entry name" value="NAD_Glyc3P_dehydrog"/>
    <property type="match status" value="1"/>
</dbReference>
<dbReference type="NCBIfam" id="NF000942">
    <property type="entry name" value="PRK00094.1-4"/>
    <property type="match status" value="1"/>
</dbReference>
<feature type="binding site" evidence="13">
    <location>
        <position position="283"/>
    </location>
    <ligand>
        <name>NADPH</name>
        <dbReference type="ChEBI" id="CHEBI:57783"/>
    </ligand>
</feature>
<organism evidence="20 21">
    <name type="scientific">Aquicella siphonis</name>
    <dbReference type="NCBI Taxonomy" id="254247"/>
    <lineage>
        <taxon>Bacteria</taxon>
        <taxon>Pseudomonadati</taxon>
        <taxon>Pseudomonadota</taxon>
        <taxon>Gammaproteobacteria</taxon>
        <taxon>Legionellales</taxon>
        <taxon>Coxiellaceae</taxon>
        <taxon>Aquicella</taxon>
    </lineage>
</organism>
<dbReference type="GO" id="GO:0141152">
    <property type="term" value="F:glycerol-3-phosphate dehydrogenase (NAD+) activity"/>
    <property type="evidence" value="ECO:0007669"/>
    <property type="project" value="RHEA"/>
</dbReference>
<feature type="binding site" evidence="13">
    <location>
        <position position="17"/>
    </location>
    <ligand>
        <name>NADPH</name>
        <dbReference type="ChEBI" id="CHEBI:57783"/>
    </ligand>
</feature>
<comment type="similarity">
    <text evidence="1 13 17">Belongs to the NAD-dependent glycerol-3-phosphate dehydrogenase family.</text>
</comment>
<feature type="domain" description="Glycerol-3-phosphate dehydrogenase NAD-dependent N-terminal" evidence="18">
    <location>
        <begin position="9"/>
        <end position="162"/>
    </location>
</feature>
<dbReference type="RefSeq" id="WP_232051814.1">
    <property type="nucleotide sequence ID" value="NZ_LR699119.1"/>
</dbReference>
<comment type="pathway">
    <text evidence="13">Membrane lipid metabolism; glycerophospholipid metabolism.</text>
</comment>
<dbReference type="FunFam" id="1.10.1040.10:FF:000001">
    <property type="entry name" value="Glycerol-3-phosphate dehydrogenase [NAD(P)+]"/>
    <property type="match status" value="1"/>
</dbReference>
<evidence type="ECO:0000256" key="11">
    <source>
        <dbReference type="ARBA" id="ARBA00069372"/>
    </source>
</evidence>
<dbReference type="PROSITE" id="PS00957">
    <property type="entry name" value="NAD_G3PDH"/>
    <property type="match status" value="1"/>
</dbReference>
<evidence type="ECO:0000256" key="5">
    <source>
        <dbReference type="ARBA" id="ARBA00023027"/>
    </source>
</evidence>
<dbReference type="PANTHER" id="PTHR11728">
    <property type="entry name" value="GLYCEROL-3-PHOSPHATE DEHYDROGENASE"/>
    <property type="match status" value="1"/>
</dbReference>
<keyword evidence="7 13" id="KW-0594">Phospholipid biosynthesis</keyword>
<evidence type="ECO:0000256" key="4">
    <source>
        <dbReference type="ARBA" id="ARBA00023002"/>
    </source>
</evidence>
<evidence type="ECO:0000256" key="12">
    <source>
        <dbReference type="ARBA" id="ARBA00080511"/>
    </source>
</evidence>
<dbReference type="InterPro" id="IPR036291">
    <property type="entry name" value="NAD(P)-bd_dom_sf"/>
</dbReference>
<dbReference type="SUPFAM" id="SSF51735">
    <property type="entry name" value="NAD(P)-binding Rossmann-fold domains"/>
    <property type="match status" value="1"/>
</dbReference>
<keyword evidence="21" id="KW-1185">Reference proteome</keyword>
<evidence type="ECO:0000256" key="15">
    <source>
        <dbReference type="PIRSR" id="PIRSR000114-2"/>
    </source>
</evidence>
<evidence type="ECO:0000256" key="17">
    <source>
        <dbReference type="RuleBase" id="RU000437"/>
    </source>
</evidence>